<reference evidence="3" key="1">
    <citation type="submission" date="2024-06" db="EMBL/GenBank/DDBJ databases">
        <title>Draft Genome Sequences of Epichloe bromicola Strains Isolated from Elymus ciliaris.</title>
        <authorList>
            <consortium name="Epichloe bromicola genome sequencing consortium"/>
            <person name="Miura A."/>
            <person name="Imano S."/>
            <person name="Ashida A."/>
            <person name="Sato I."/>
            <person name="Chiba S."/>
            <person name="Tanaka A."/>
            <person name="Camagna M."/>
            <person name="Takemoto D."/>
        </authorList>
    </citation>
    <scope>NUCLEOTIDE SEQUENCE [LARGE SCALE GENOMIC DNA]</scope>
    <source>
        <strain evidence="3">DP</strain>
    </source>
</reference>
<dbReference type="Proteomes" id="UP001562357">
    <property type="component" value="Unassembled WGS sequence"/>
</dbReference>
<evidence type="ECO:0000313" key="3">
    <source>
        <dbReference type="Proteomes" id="UP001562357"/>
    </source>
</evidence>
<comment type="caution">
    <text evidence="2">The sequence shown here is derived from an EMBL/GenBank/DDBJ whole genome shotgun (WGS) entry which is preliminary data.</text>
</comment>
<gene>
    <name evidence="2" type="primary">g7143</name>
    <name evidence="2" type="ORF">EsDP_00007143</name>
</gene>
<feature type="compositionally biased region" description="Basic and acidic residues" evidence="1">
    <location>
        <begin position="489"/>
        <end position="498"/>
    </location>
</feature>
<evidence type="ECO:0000256" key="1">
    <source>
        <dbReference type="SAM" id="MobiDB-lite"/>
    </source>
</evidence>
<organism evidence="2 3">
    <name type="scientific">Epichloe bromicola</name>
    <dbReference type="NCBI Taxonomy" id="79588"/>
    <lineage>
        <taxon>Eukaryota</taxon>
        <taxon>Fungi</taxon>
        <taxon>Dikarya</taxon>
        <taxon>Ascomycota</taxon>
        <taxon>Pezizomycotina</taxon>
        <taxon>Sordariomycetes</taxon>
        <taxon>Hypocreomycetidae</taxon>
        <taxon>Hypocreales</taxon>
        <taxon>Clavicipitaceae</taxon>
        <taxon>Epichloe</taxon>
    </lineage>
</organism>
<accession>A0ABQ0D012</accession>
<feature type="compositionally biased region" description="Basic and acidic residues" evidence="1">
    <location>
        <begin position="92"/>
        <end position="105"/>
    </location>
</feature>
<dbReference type="EMBL" id="BAAFGZ010000532">
    <property type="protein sequence ID" value="GAB0138923.1"/>
    <property type="molecule type" value="Genomic_DNA"/>
</dbReference>
<evidence type="ECO:0008006" key="4">
    <source>
        <dbReference type="Google" id="ProtNLM"/>
    </source>
</evidence>
<feature type="region of interest" description="Disordered" evidence="1">
    <location>
        <begin position="454"/>
        <end position="498"/>
    </location>
</feature>
<name>A0ABQ0D012_9HYPO</name>
<keyword evidence="3" id="KW-1185">Reference proteome</keyword>
<proteinExistence type="predicted"/>
<evidence type="ECO:0000313" key="2">
    <source>
        <dbReference type="EMBL" id="GAB0138923.1"/>
    </source>
</evidence>
<protein>
    <recommendedName>
        <fullName evidence="4">Ankyrin 2,3/unc44</fullName>
    </recommendedName>
</protein>
<feature type="region of interest" description="Disordered" evidence="1">
    <location>
        <begin position="80"/>
        <end position="105"/>
    </location>
</feature>
<sequence>MPRSPLTTVNDLFALSDAQLGDFMKKHRQSDGAFVIRVDDDWSKLSKEDRNRLAERLQAASSNASPLDLDKLNALLLGVSNREDCPSQTQPRARERDTESAPDDREIYRQQELKAYNNLVNDGGRPLYTVDLLEPVSKNPDAYYEMLKPFWRQPRYDKCSEMDYSNARSVFRRQWHRQQNFRKWQLDNRNIKDEDDGFLAHVEKAKRGCQEVGDMEGVAEIEADPTILKRPGEPWYYIQRHRDWQRRYQREPGCKDFSQYEDAVKKRLNRHGFTRVFHLQEDPKQQDELTTWIEYLGFEYWWLDRYTATFERLKPKHDEAWEVLTKTGILEDDETPDFVRTTASGTRTQNDKDRTWETLQDAVSEAKEVYRKTQMDSNRLSIPAQQRVQMLVKARKKLNAAQEAYDLAKRRSRLIIDFVRGTFDYDDTKEDVASQMRLLEWAVAEAQAIETERKSAILEGSSQQKRKTSDADCSELPDSKKRKPNGSKVWKDADGGKE</sequence>